<feature type="compositionally biased region" description="Polar residues" evidence="1">
    <location>
        <begin position="204"/>
        <end position="232"/>
    </location>
</feature>
<protein>
    <submittedName>
        <fullName evidence="2">Uncharacterized protein</fullName>
    </submittedName>
</protein>
<name>A0AAE1B3M2_9GAST</name>
<feature type="compositionally biased region" description="Polar residues" evidence="1">
    <location>
        <begin position="156"/>
        <end position="171"/>
    </location>
</feature>
<feature type="compositionally biased region" description="Polar residues" evidence="1">
    <location>
        <begin position="179"/>
        <end position="197"/>
    </location>
</feature>
<dbReference type="EMBL" id="JAWDGP010000593">
    <property type="protein sequence ID" value="KAK3799040.1"/>
    <property type="molecule type" value="Genomic_DNA"/>
</dbReference>
<feature type="compositionally biased region" description="Basic and acidic residues" evidence="1">
    <location>
        <begin position="233"/>
        <end position="244"/>
    </location>
</feature>
<feature type="region of interest" description="Disordered" evidence="1">
    <location>
        <begin position="92"/>
        <end position="120"/>
    </location>
</feature>
<proteinExistence type="predicted"/>
<accession>A0AAE1B3M2</accession>
<feature type="region of interest" description="Disordered" evidence="1">
    <location>
        <begin position="140"/>
        <end position="244"/>
    </location>
</feature>
<comment type="caution">
    <text evidence="2">The sequence shown here is derived from an EMBL/GenBank/DDBJ whole genome shotgun (WGS) entry which is preliminary data.</text>
</comment>
<reference evidence="2" key="1">
    <citation type="journal article" date="2023" name="G3 (Bethesda)">
        <title>A reference genome for the long-term kleptoplast-retaining sea slug Elysia crispata morphotype clarki.</title>
        <authorList>
            <person name="Eastman K.E."/>
            <person name="Pendleton A.L."/>
            <person name="Shaikh M.A."/>
            <person name="Suttiyut T."/>
            <person name="Ogas R."/>
            <person name="Tomko P."/>
            <person name="Gavelis G."/>
            <person name="Widhalm J.R."/>
            <person name="Wisecaver J.H."/>
        </authorList>
    </citation>
    <scope>NUCLEOTIDE SEQUENCE</scope>
    <source>
        <strain evidence="2">ECLA1</strain>
    </source>
</reference>
<evidence type="ECO:0000313" key="3">
    <source>
        <dbReference type="Proteomes" id="UP001283361"/>
    </source>
</evidence>
<organism evidence="2 3">
    <name type="scientific">Elysia crispata</name>
    <name type="common">lettuce slug</name>
    <dbReference type="NCBI Taxonomy" id="231223"/>
    <lineage>
        <taxon>Eukaryota</taxon>
        <taxon>Metazoa</taxon>
        <taxon>Spiralia</taxon>
        <taxon>Lophotrochozoa</taxon>
        <taxon>Mollusca</taxon>
        <taxon>Gastropoda</taxon>
        <taxon>Heterobranchia</taxon>
        <taxon>Euthyneura</taxon>
        <taxon>Panpulmonata</taxon>
        <taxon>Sacoglossa</taxon>
        <taxon>Placobranchoidea</taxon>
        <taxon>Plakobranchidae</taxon>
        <taxon>Elysia</taxon>
    </lineage>
</organism>
<evidence type="ECO:0000313" key="2">
    <source>
        <dbReference type="EMBL" id="KAK3799040.1"/>
    </source>
</evidence>
<keyword evidence="3" id="KW-1185">Reference proteome</keyword>
<gene>
    <name evidence="2" type="ORF">RRG08_051324</name>
</gene>
<dbReference type="AlphaFoldDB" id="A0AAE1B3M2"/>
<feature type="compositionally biased region" description="Basic residues" evidence="1">
    <location>
        <begin position="143"/>
        <end position="155"/>
    </location>
</feature>
<feature type="compositionally biased region" description="Basic and acidic residues" evidence="1">
    <location>
        <begin position="95"/>
        <end position="106"/>
    </location>
</feature>
<sequence length="384" mass="41935">MGCGNTSAGATWFNQDNSIITMDFDSSSKFISSLAKFLQSLCNGYVEFNNGVEVIGHIYINVDTGKKIDYVLNEKVCKTDENSVTFISNSFHAQPAEKPKQMEKTSKLNPTDGEIATDTQQDEIIIMDEPESENIGTLPLHQQQHKKSRPPKRSHNQGFPSASGQRQFSKFSRNDDSLGHNNSQLHSDSLHSENNLSKPAHFPGNNNMTPAVDTNISHISVFPQSFSDPSNSHSKEERDIKPQLDEDLNIINVKQEYDLSQQGGKEDSEGYDCSQGAGDGYSGMQYEYYGDGSEVGADYSHLSAGSQGELYQSSAGISGDGIAGDSTDNEPNYNESETESDSLDESLDLQANIPSNSVNIPTQLRAAGPGRMRLQLACALTPIL</sequence>
<dbReference type="Proteomes" id="UP001283361">
    <property type="component" value="Unassembled WGS sequence"/>
</dbReference>
<feature type="region of interest" description="Disordered" evidence="1">
    <location>
        <begin position="311"/>
        <end position="344"/>
    </location>
</feature>
<evidence type="ECO:0000256" key="1">
    <source>
        <dbReference type="SAM" id="MobiDB-lite"/>
    </source>
</evidence>